<dbReference type="InterPro" id="IPR025736">
    <property type="entry name" value="PucR_C-HTH_dom"/>
</dbReference>
<dbReference type="EMBL" id="VWPH01000004">
    <property type="protein sequence ID" value="KAA5835221.1"/>
    <property type="molecule type" value="Genomic_DNA"/>
</dbReference>
<evidence type="ECO:0000259" key="2">
    <source>
        <dbReference type="Pfam" id="PF13556"/>
    </source>
</evidence>
<dbReference type="InterPro" id="IPR051448">
    <property type="entry name" value="CdaR-like_regulators"/>
</dbReference>
<dbReference type="PANTHER" id="PTHR33744:SF17">
    <property type="entry name" value="CONSERVED PROTEIN"/>
    <property type="match status" value="1"/>
</dbReference>
<dbReference type="Gene3D" id="1.10.10.2840">
    <property type="entry name" value="PucR C-terminal helix-turn-helix domain"/>
    <property type="match status" value="1"/>
</dbReference>
<dbReference type="PANTHER" id="PTHR33744">
    <property type="entry name" value="CARBOHYDRATE DIACID REGULATOR"/>
    <property type="match status" value="1"/>
</dbReference>
<gene>
    <name evidence="4" type="ORF">F1721_10575</name>
</gene>
<reference evidence="4 5" key="1">
    <citation type="submission" date="2019-09" db="EMBL/GenBank/DDBJ databases">
        <title>Draft genome sequence of the thermophilic Saccharopolyspora hirsuta VKM Ac-666T.</title>
        <authorList>
            <person name="Lobastova T.G."/>
            <person name="Fokina V."/>
            <person name="Bragin E.Y."/>
            <person name="Shtratnikova V.Y."/>
            <person name="Starodumova I.P."/>
            <person name="Tarlachkov S.V."/>
            <person name="Donova M.V."/>
        </authorList>
    </citation>
    <scope>NUCLEOTIDE SEQUENCE [LARGE SCALE GENOMIC DNA]</scope>
    <source>
        <strain evidence="4 5">VKM Ac-666</strain>
    </source>
</reference>
<dbReference type="Pfam" id="PF17853">
    <property type="entry name" value="GGDEF_2"/>
    <property type="match status" value="1"/>
</dbReference>
<dbReference type="RefSeq" id="WP_150066417.1">
    <property type="nucleotide sequence ID" value="NZ_JBEPDJ010000002.1"/>
</dbReference>
<dbReference type="InterPro" id="IPR042070">
    <property type="entry name" value="PucR_C-HTH_sf"/>
</dbReference>
<evidence type="ECO:0000256" key="1">
    <source>
        <dbReference type="ARBA" id="ARBA00006754"/>
    </source>
</evidence>
<keyword evidence="5" id="KW-1185">Reference proteome</keyword>
<protein>
    <submittedName>
        <fullName evidence="4">PucR family transcriptional regulator</fullName>
    </submittedName>
</protein>
<accession>A0A5M7C6C4</accession>
<comment type="caution">
    <text evidence="4">The sequence shown here is derived from an EMBL/GenBank/DDBJ whole genome shotgun (WGS) entry which is preliminary data.</text>
</comment>
<dbReference type="SUPFAM" id="SSF55781">
    <property type="entry name" value="GAF domain-like"/>
    <property type="match status" value="1"/>
</dbReference>
<dbReference type="SMR" id="A0A5M7C6C4"/>
<dbReference type="InterPro" id="IPR041522">
    <property type="entry name" value="CdaR_GGDEF"/>
</dbReference>
<proteinExistence type="inferred from homology"/>
<organism evidence="4 5">
    <name type="scientific">Saccharopolyspora hirsuta</name>
    <dbReference type="NCBI Taxonomy" id="1837"/>
    <lineage>
        <taxon>Bacteria</taxon>
        <taxon>Bacillati</taxon>
        <taxon>Actinomycetota</taxon>
        <taxon>Actinomycetes</taxon>
        <taxon>Pseudonocardiales</taxon>
        <taxon>Pseudonocardiaceae</taxon>
        <taxon>Saccharopolyspora</taxon>
    </lineage>
</organism>
<feature type="domain" description="PucR C-terminal helix-turn-helix" evidence="2">
    <location>
        <begin position="333"/>
        <end position="390"/>
    </location>
</feature>
<feature type="domain" description="CdaR GGDEF-like" evidence="3">
    <location>
        <begin position="177"/>
        <end position="281"/>
    </location>
</feature>
<dbReference type="OrthoDB" id="4534407at2"/>
<dbReference type="Pfam" id="PF13556">
    <property type="entry name" value="HTH_30"/>
    <property type="match status" value="1"/>
</dbReference>
<evidence type="ECO:0000313" key="5">
    <source>
        <dbReference type="Proteomes" id="UP000323946"/>
    </source>
</evidence>
<sequence length="399" mass="42823">MSGSDLQRMVDALAEKIGRSVAINDPSVHLRCASRHFGDEDEVRVHAVLQRDGGSAVIGHMLSQGITGWTGPGVIPARPDLHMRARLCRPLRCRSELLGLLMVIDPESLTESDFEAIEDSAAAMAALLYQDFLAEDAQRVAGEAAVLELLCGAAEQRAAALRTLDEQGWLRSGHRATVSVADVVAPGKEKAQIEVALRVALEAVARHRLAEFAFAVEGNRGFLLQTAPASKEHLRDQGAIVTKQVRDALGESARCVVGIGTAADGLAEARISREQAATAARSARMLPDAADVVFWEDLGVYATLLEIPEDRLTPRLLPAALTRLIANDPHGRLVRTLAVYLDNAGSGPDAAAALHIHRTSLYYRLHQIEQITGLSLSNGDNRLALHLGVRVMALLDGPS</sequence>
<evidence type="ECO:0000313" key="4">
    <source>
        <dbReference type="EMBL" id="KAA5835221.1"/>
    </source>
</evidence>
<dbReference type="AlphaFoldDB" id="A0A5M7C6C4"/>
<name>A0A5M7C6C4_SACHI</name>
<dbReference type="Proteomes" id="UP000323946">
    <property type="component" value="Unassembled WGS sequence"/>
</dbReference>
<evidence type="ECO:0000259" key="3">
    <source>
        <dbReference type="Pfam" id="PF17853"/>
    </source>
</evidence>
<comment type="similarity">
    <text evidence="1">Belongs to the CdaR family.</text>
</comment>